<feature type="transmembrane region" description="Helical" evidence="1">
    <location>
        <begin position="12"/>
        <end position="29"/>
    </location>
</feature>
<organism evidence="2 3">
    <name type="scientific">Massilia eburnea</name>
    <dbReference type="NCBI Taxonomy" id="1776165"/>
    <lineage>
        <taxon>Bacteria</taxon>
        <taxon>Pseudomonadati</taxon>
        <taxon>Pseudomonadota</taxon>
        <taxon>Betaproteobacteria</taxon>
        <taxon>Burkholderiales</taxon>
        <taxon>Oxalobacteraceae</taxon>
        <taxon>Telluria group</taxon>
        <taxon>Massilia</taxon>
    </lineage>
</organism>
<dbReference type="EMBL" id="WNKX01000024">
    <property type="protein sequence ID" value="MTW13554.1"/>
    <property type="molecule type" value="Genomic_DNA"/>
</dbReference>
<keyword evidence="1" id="KW-1133">Transmembrane helix</keyword>
<evidence type="ECO:0000313" key="2">
    <source>
        <dbReference type="EMBL" id="MTW13554.1"/>
    </source>
</evidence>
<sequence>MTELFGRRLPLLARVSLPLIVVLFGLYSLPFSTLRKENTGPIANFADWKISADHLAVSKAAMRLSDGGRILAADEIAGVISRFENHPRLVSTRGIYLDLTKPFFGEQEFAARSALYGFITNNTLQDLDKVRTSLRELDVSVVVLYRNLDSKDRRDLMLEEQYQLQSVINGYSIWVRNQREHS</sequence>
<proteinExistence type="predicted"/>
<dbReference type="AlphaFoldDB" id="A0A6L6QN98"/>
<keyword evidence="3" id="KW-1185">Reference proteome</keyword>
<dbReference type="Proteomes" id="UP000472320">
    <property type="component" value="Unassembled WGS sequence"/>
</dbReference>
<dbReference type="OrthoDB" id="7068406at2"/>
<gene>
    <name evidence="2" type="ORF">GM658_23365</name>
</gene>
<reference evidence="2 3" key="1">
    <citation type="submission" date="2019-11" db="EMBL/GenBank/DDBJ databases">
        <title>Type strains purchased from KCTC, JCM and DSMZ.</title>
        <authorList>
            <person name="Lu H."/>
        </authorList>
    </citation>
    <scope>NUCLEOTIDE SEQUENCE [LARGE SCALE GENOMIC DNA]</scope>
    <source>
        <strain evidence="2 3">JCM 31587</strain>
    </source>
</reference>
<comment type="caution">
    <text evidence="2">The sequence shown here is derived from an EMBL/GenBank/DDBJ whole genome shotgun (WGS) entry which is preliminary data.</text>
</comment>
<accession>A0A6L6QN98</accession>
<keyword evidence="1" id="KW-0812">Transmembrane</keyword>
<dbReference type="RefSeq" id="WP_155456472.1">
    <property type="nucleotide sequence ID" value="NZ_WNKX01000024.1"/>
</dbReference>
<keyword evidence="1" id="KW-0472">Membrane</keyword>
<name>A0A6L6QN98_9BURK</name>
<protein>
    <submittedName>
        <fullName evidence="2">Uncharacterized protein</fullName>
    </submittedName>
</protein>
<evidence type="ECO:0000313" key="3">
    <source>
        <dbReference type="Proteomes" id="UP000472320"/>
    </source>
</evidence>
<evidence type="ECO:0000256" key="1">
    <source>
        <dbReference type="SAM" id="Phobius"/>
    </source>
</evidence>